<sequence>MIESNSVNNKINSFVRAFIALKLRVRSVLFSLAALNKPELLASELSVILGEYLVKLFIISCLQSKVYDMP</sequence>
<accession>A0ABQ4P217</accession>
<dbReference type="EMBL" id="BPEU01000015">
    <property type="protein sequence ID" value="GIU41539.1"/>
    <property type="molecule type" value="Genomic_DNA"/>
</dbReference>
<protein>
    <submittedName>
        <fullName evidence="1">Uncharacterized protein</fullName>
    </submittedName>
</protein>
<keyword evidence="2" id="KW-1185">Reference proteome</keyword>
<evidence type="ECO:0000313" key="1">
    <source>
        <dbReference type="EMBL" id="GIU41539.1"/>
    </source>
</evidence>
<gene>
    <name evidence="1" type="ORF">TUM3794_22770</name>
</gene>
<comment type="caution">
    <text evidence="1">The sequence shown here is derived from an EMBL/GenBank/DDBJ whole genome shotgun (WGS) entry which is preliminary data.</text>
</comment>
<organism evidence="1 2">
    <name type="scientific">Shewanella colwelliana</name>
    <name type="common">Alteromonas colwelliana</name>
    <dbReference type="NCBI Taxonomy" id="23"/>
    <lineage>
        <taxon>Bacteria</taxon>
        <taxon>Pseudomonadati</taxon>
        <taxon>Pseudomonadota</taxon>
        <taxon>Gammaproteobacteria</taxon>
        <taxon>Alteromonadales</taxon>
        <taxon>Shewanellaceae</taxon>
        <taxon>Shewanella</taxon>
    </lineage>
</organism>
<proteinExistence type="predicted"/>
<reference evidence="1 2" key="1">
    <citation type="submission" date="2021-05" db="EMBL/GenBank/DDBJ databases">
        <title>Molecular characterization for Shewanella algae harboring chromosomal blaOXA-55-like strains isolated from clinical and environment sample.</title>
        <authorList>
            <person name="Ohama Y."/>
            <person name="Aoki K."/>
            <person name="Harada S."/>
            <person name="Moriya K."/>
            <person name="Ishii Y."/>
            <person name="Tateda K."/>
        </authorList>
    </citation>
    <scope>NUCLEOTIDE SEQUENCE [LARGE SCALE GENOMIC DNA]</scope>
    <source>
        <strain evidence="1 2">MBTL60-118</strain>
    </source>
</reference>
<dbReference type="Proteomes" id="UP000773469">
    <property type="component" value="Unassembled WGS sequence"/>
</dbReference>
<evidence type="ECO:0000313" key="2">
    <source>
        <dbReference type="Proteomes" id="UP000773469"/>
    </source>
</evidence>
<name>A0ABQ4P217_SHECO</name>